<reference evidence="1 2" key="1">
    <citation type="submission" date="2020-03" db="EMBL/GenBank/DDBJ databases">
        <title>Dissostichus mawsoni Genome sequencing and assembly.</title>
        <authorList>
            <person name="Park H."/>
        </authorList>
    </citation>
    <scope>NUCLEOTIDE SEQUENCE [LARGE SCALE GENOMIC DNA]</scope>
    <source>
        <strain evidence="1">DM0001</strain>
        <tissue evidence="1">Muscle</tissue>
    </source>
</reference>
<keyword evidence="2" id="KW-1185">Reference proteome</keyword>
<gene>
    <name evidence="1" type="ORF">F7725_028633</name>
</gene>
<dbReference type="EMBL" id="JAAKFY010000024">
    <property type="protein sequence ID" value="KAF3836075.1"/>
    <property type="molecule type" value="Genomic_DNA"/>
</dbReference>
<comment type="caution">
    <text evidence="1">The sequence shown here is derived from an EMBL/GenBank/DDBJ whole genome shotgun (WGS) entry which is preliminary data.</text>
</comment>
<protein>
    <submittedName>
        <fullName evidence="1">Uncharacterized protein</fullName>
    </submittedName>
</protein>
<dbReference type="Proteomes" id="UP000518266">
    <property type="component" value="Unassembled WGS sequence"/>
</dbReference>
<proteinExistence type="predicted"/>
<accession>A0A7J5XG78</accession>
<evidence type="ECO:0000313" key="1">
    <source>
        <dbReference type="EMBL" id="KAF3836075.1"/>
    </source>
</evidence>
<name>A0A7J5XG78_DISMA</name>
<organism evidence="1 2">
    <name type="scientific">Dissostichus mawsoni</name>
    <name type="common">Antarctic cod</name>
    <dbReference type="NCBI Taxonomy" id="36200"/>
    <lineage>
        <taxon>Eukaryota</taxon>
        <taxon>Metazoa</taxon>
        <taxon>Chordata</taxon>
        <taxon>Craniata</taxon>
        <taxon>Vertebrata</taxon>
        <taxon>Euteleostomi</taxon>
        <taxon>Actinopterygii</taxon>
        <taxon>Neopterygii</taxon>
        <taxon>Teleostei</taxon>
        <taxon>Neoteleostei</taxon>
        <taxon>Acanthomorphata</taxon>
        <taxon>Eupercaria</taxon>
        <taxon>Perciformes</taxon>
        <taxon>Notothenioidei</taxon>
        <taxon>Nototheniidae</taxon>
        <taxon>Dissostichus</taxon>
    </lineage>
</organism>
<dbReference type="AlphaFoldDB" id="A0A7J5XG78"/>
<evidence type="ECO:0000313" key="2">
    <source>
        <dbReference type="Proteomes" id="UP000518266"/>
    </source>
</evidence>
<sequence>MFTVSQLDIWRGFFTKSICGHTVITSSLCGIKATFMSPSWLSLNQVKLLTGGWALLEQLSFTQLHADTKPEGRLMEVP</sequence>